<dbReference type="EMBL" id="WTYB01000001">
    <property type="protein sequence ID" value="MXP38149.1"/>
    <property type="molecule type" value="Genomic_DNA"/>
</dbReference>
<accession>A0A6I4UL65</accession>
<dbReference type="Proteomes" id="UP000430021">
    <property type="component" value="Unassembled WGS sequence"/>
</dbReference>
<organism evidence="3 4">
    <name type="scientific">Erythrobacter ramosus</name>
    <dbReference type="NCBI Taxonomy" id="35811"/>
    <lineage>
        <taxon>Bacteria</taxon>
        <taxon>Pseudomonadati</taxon>
        <taxon>Pseudomonadota</taxon>
        <taxon>Alphaproteobacteria</taxon>
        <taxon>Sphingomonadales</taxon>
        <taxon>Erythrobacteraceae</taxon>
        <taxon>Erythrobacter/Porphyrobacter group</taxon>
        <taxon>Erythrobacter</taxon>
    </lineage>
</organism>
<feature type="region of interest" description="Disordered" evidence="1">
    <location>
        <begin position="18"/>
        <end position="51"/>
    </location>
</feature>
<dbReference type="OrthoDB" id="6057763at2"/>
<evidence type="ECO:0000313" key="2">
    <source>
        <dbReference type="EMBL" id="MBB3774193.1"/>
    </source>
</evidence>
<reference evidence="2 5" key="2">
    <citation type="submission" date="2020-08" db="EMBL/GenBank/DDBJ databases">
        <title>Genomic Encyclopedia of Type Strains, Phase IV (KMG-IV): sequencing the most valuable type-strain genomes for metagenomic binning, comparative biology and taxonomic classification.</title>
        <authorList>
            <person name="Goeker M."/>
        </authorList>
    </citation>
    <scope>NUCLEOTIDE SEQUENCE [LARGE SCALE GENOMIC DNA]</scope>
    <source>
        <strain evidence="2 5">DSM 8510</strain>
    </source>
</reference>
<dbReference type="EMBL" id="JACICE010000001">
    <property type="protein sequence ID" value="MBB3774193.1"/>
    <property type="molecule type" value="Genomic_DNA"/>
</dbReference>
<evidence type="ECO:0000256" key="1">
    <source>
        <dbReference type="SAM" id="MobiDB-lite"/>
    </source>
</evidence>
<comment type="caution">
    <text evidence="3">The sequence shown here is derived from an EMBL/GenBank/DDBJ whole genome shotgun (WGS) entry which is preliminary data.</text>
</comment>
<evidence type="ECO:0000313" key="5">
    <source>
        <dbReference type="Proteomes" id="UP000548685"/>
    </source>
</evidence>
<proteinExistence type="predicted"/>
<keyword evidence="5" id="KW-1185">Reference proteome</keyword>
<feature type="region of interest" description="Disordered" evidence="1">
    <location>
        <begin position="135"/>
        <end position="157"/>
    </location>
</feature>
<dbReference type="Proteomes" id="UP000548685">
    <property type="component" value="Unassembled WGS sequence"/>
</dbReference>
<evidence type="ECO:0000313" key="3">
    <source>
        <dbReference type="EMBL" id="MXP38149.1"/>
    </source>
</evidence>
<evidence type="ECO:0000313" key="4">
    <source>
        <dbReference type="Proteomes" id="UP000430021"/>
    </source>
</evidence>
<dbReference type="RefSeq" id="WP_160760221.1">
    <property type="nucleotide sequence ID" value="NZ_BAAADZ010000002.1"/>
</dbReference>
<name>A0A6I4UL65_9SPHN</name>
<sequence length="157" mass="16595">MRRLPLIALTLLLPACDSRVDPAPDTPAETPISGEPGGGISDGADSPLDPAIAAGEIPARFHGVWDAVTGTCDPASDMRVEITSRRIEYYESVGDVSGMGSEGDDAIADLVMEGEGETWVQPARLSLETLPDGEQLRISDALKPESPDDPLRKRCPA</sequence>
<dbReference type="AlphaFoldDB" id="A0A6I4UL65"/>
<protein>
    <submittedName>
        <fullName evidence="3">Uncharacterized protein</fullName>
    </submittedName>
</protein>
<gene>
    <name evidence="2" type="ORF">FHS52_000136</name>
    <name evidence="3" type="ORF">GRI59_05915</name>
</gene>
<reference evidence="3 4" key="1">
    <citation type="submission" date="2019-12" db="EMBL/GenBank/DDBJ databases">
        <title>Genomic-based taxomic classification of the family Erythrobacteraceae.</title>
        <authorList>
            <person name="Xu L."/>
        </authorList>
    </citation>
    <scope>NUCLEOTIDE SEQUENCE [LARGE SCALE GENOMIC DNA]</scope>
    <source>
        <strain evidence="3 4">JCM 10282</strain>
    </source>
</reference>